<protein>
    <submittedName>
        <fullName evidence="2">Uncharacterized protein</fullName>
    </submittedName>
</protein>
<evidence type="ECO:0000256" key="1">
    <source>
        <dbReference type="SAM" id="Phobius"/>
    </source>
</evidence>
<feature type="transmembrane region" description="Helical" evidence="1">
    <location>
        <begin position="192"/>
        <end position="210"/>
    </location>
</feature>
<name>A0ABD1XVG8_9MARC</name>
<dbReference type="EMBL" id="JBHFFA010000007">
    <property type="protein sequence ID" value="KAL2612947.1"/>
    <property type="molecule type" value="Genomic_DNA"/>
</dbReference>
<keyword evidence="1" id="KW-0472">Membrane</keyword>
<dbReference type="InterPro" id="IPR005325">
    <property type="entry name" value="DUF308_memb"/>
</dbReference>
<gene>
    <name evidence="2" type="ORF">R1flu_024639</name>
</gene>
<keyword evidence="3" id="KW-1185">Reference proteome</keyword>
<dbReference type="AlphaFoldDB" id="A0ABD1XVG8"/>
<evidence type="ECO:0000313" key="2">
    <source>
        <dbReference type="EMBL" id="KAL2612947.1"/>
    </source>
</evidence>
<keyword evidence="1" id="KW-0812">Transmembrane</keyword>
<dbReference type="InterPro" id="IPR052712">
    <property type="entry name" value="Acid_resist_chaperone_HdeD"/>
</dbReference>
<organism evidence="2 3">
    <name type="scientific">Riccia fluitans</name>
    <dbReference type="NCBI Taxonomy" id="41844"/>
    <lineage>
        <taxon>Eukaryota</taxon>
        <taxon>Viridiplantae</taxon>
        <taxon>Streptophyta</taxon>
        <taxon>Embryophyta</taxon>
        <taxon>Marchantiophyta</taxon>
        <taxon>Marchantiopsida</taxon>
        <taxon>Marchantiidae</taxon>
        <taxon>Marchantiales</taxon>
        <taxon>Ricciaceae</taxon>
        <taxon>Riccia</taxon>
    </lineage>
</organism>
<dbReference type="PANTHER" id="PTHR34989">
    <property type="entry name" value="PROTEIN HDED"/>
    <property type="match status" value="1"/>
</dbReference>
<proteinExistence type="predicted"/>
<accession>A0ABD1XVG8</accession>
<evidence type="ECO:0000313" key="3">
    <source>
        <dbReference type="Proteomes" id="UP001605036"/>
    </source>
</evidence>
<reference evidence="2 3" key="1">
    <citation type="submission" date="2024-09" db="EMBL/GenBank/DDBJ databases">
        <title>Chromosome-scale assembly of Riccia fluitans.</title>
        <authorList>
            <person name="Paukszto L."/>
            <person name="Sawicki J."/>
            <person name="Karawczyk K."/>
            <person name="Piernik-Szablinska J."/>
            <person name="Szczecinska M."/>
            <person name="Mazdziarz M."/>
        </authorList>
    </citation>
    <scope>NUCLEOTIDE SEQUENCE [LARGE SCALE GENOMIC DNA]</scope>
    <source>
        <strain evidence="2">Rf_01</strain>
        <tissue evidence="2">Aerial parts of the thallus</tissue>
    </source>
</reference>
<dbReference type="PANTHER" id="PTHR34989:SF1">
    <property type="entry name" value="PROTEIN HDED"/>
    <property type="match status" value="1"/>
</dbReference>
<dbReference type="Pfam" id="PF03729">
    <property type="entry name" value="DUF308"/>
    <property type="match status" value="1"/>
</dbReference>
<feature type="transmembrane region" description="Helical" evidence="1">
    <location>
        <begin position="85"/>
        <end position="103"/>
    </location>
</feature>
<comment type="caution">
    <text evidence="2">The sequence shown here is derived from an EMBL/GenBank/DDBJ whole genome shotgun (WGS) entry which is preliminary data.</text>
</comment>
<keyword evidence="1" id="KW-1133">Transmembrane helix</keyword>
<sequence length="249" mass="27518">MGSYTVVPYYLVEALPSSDGVIEVHRPQYDDVEEDHVVLRVASCIDGVGVGGEKPSDIRVVDMGESSQGRQTRDAECLLQSLTNYYLFYLVGATSVFIPFITGQGPLHMLPWLLNLSGCLSLLQYACVRRAPGSTAIFFLATLHLTTGVWMLRRPTVSEATVTYLVQMWFLIHGTLKLWISLQVRKLSTWPALFASGLLSVLLAGVLHHLPSNFGLTPVDIYIRIELLFTGCAGALLLYSMVAIIINRK</sequence>
<feature type="transmembrane region" description="Helical" evidence="1">
    <location>
        <begin position="135"/>
        <end position="152"/>
    </location>
</feature>
<feature type="transmembrane region" description="Helical" evidence="1">
    <location>
        <begin position="109"/>
        <end position="128"/>
    </location>
</feature>
<dbReference type="Proteomes" id="UP001605036">
    <property type="component" value="Unassembled WGS sequence"/>
</dbReference>
<feature type="transmembrane region" description="Helical" evidence="1">
    <location>
        <begin position="222"/>
        <end position="246"/>
    </location>
</feature>
<feature type="transmembrane region" description="Helical" evidence="1">
    <location>
        <begin position="164"/>
        <end position="180"/>
    </location>
</feature>